<dbReference type="SMART" id="SM00906">
    <property type="entry name" value="Fungal_trans"/>
    <property type="match status" value="1"/>
</dbReference>
<evidence type="ECO:0000256" key="4">
    <source>
        <dbReference type="ARBA" id="ARBA00023163"/>
    </source>
</evidence>
<evidence type="ECO:0000256" key="1">
    <source>
        <dbReference type="ARBA" id="ARBA00004123"/>
    </source>
</evidence>
<keyword evidence="4" id="KW-0804">Transcription</keyword>
<dbReference type="PANTHER" id="PTHR47338">
    <property type="entry name" value="ZN(II)2CYS6 TRANSCRIPTION FACTOR (EUROFUNG)-RELATED"/>
    <property type="match status" value="1"/>
</dbReference>
<keyword evidence="2" id="KW-0479">Metal-binding</keyword>
<dbReference type="Gene3D" id="4.10.240.10">
    <property type="entry name" value="Zn(2)-C6 fungal-type DNA-binding domain"/>
    <property type="match status" value="1"/>
</dbReference>
<keyword evidence="8" id="KW-1185">Reference proteome</keyword>
<evidence type="ECO:0000259" key="6">
    <source>
        <dbReference type="PROSITE" id="PS50048"/>
    </source>
</evidence>
<evidence type="ECO:0000313" key="7">
    <source>
        <dbReference type="EMBL" id="PMD21333.1"/>
    </source>
</evidence>
<dbReference type="Pfam" id="PF04082">
    <property type="entry name" value="Fungal_trans"/>
    <property type="match status" value="1"/>
</dbReference>
<dbReference type="PANTHER" id="PTHR47338:SF20">
    <property type="entry name" value="ZN(II)2CYS6 TRANSCRIPTION FACTOR (EUROFUNG)"/>
    <property type="match status" value="1"/>
</dbReference>
<dbReference type="Proteomes" id="UP000235672">
    <property type="component" value="Unassembled WGS sequence"/>
</dbReference>
<keyword evidence="5" id="KW-0539">Nucleus</keyword>
<dbReference type="PROSITE" id="PS00463">
    <property type="entry name" value="ZN2_CY6_FUNGAL_1"/>
    <property type="match status" value="1"/>
</dbReference>
<dbReference type="GO" id="GO:0000981">
    <property type="term" value="F:DNA-binding transcription factor activity, RNA polymerase II-specific"/>
    <property type="evidence" value="ECO:0007669"/>
    <property type="project" value="InterPro"/>
</dbReference>
<accession>A0A2J6Q512</accession>
<evidence type="ECO:0000313" key="8">
    <source>
        <dbReference type="Proteomes" id="UP000235672"/>
    </source>
</evidence>
<dbReference type="InterPro" id="IPR001138">
    <property type="entry name" value="Zn2Cys6_DnaBD"/>
</dbReference>
<dbReference type="Pfam" id="PF00172">
    <property type="entry name" value="Zn_clus"/>
    <property type="match status" value="1"/>
</dbReference>
<evidence type="ECO:0000256" key="3">
    <source>
        <dbReference type="ARBA" id="ARBA00023015"/>
    </source>
</evidence>
<dbReference type="SUPFAM" id="SSF57701">
    <property type="entry name" value="Zn2/Cys6 DNA-binding domain"/>
    <property type="match status" value="1"/>
</dbReference>
<feature type="domain" description="Zn(2)-C6 fungal-type" evidence="6">
    <location>
        <begin position="15"/>
        <end position="45"/>
    </location>
</feature>
<dbReference type="GO" id="GO:0003677">
    <property type="term" value="F:DNA binding"/>
    <property type="evidence" value="ECO:0007669"/>
    <property type="project" value="InterPro"/>
</dbReference>
<evidence type="ECO:0000256" key="2">
    <source>
        <dbReference type="ARBA" id="ARBA00022723"/>
    </source>
</evidence>
<dbReference type="EMBL" id="KZ613481">
    <property type="protein sequence ID" value="PMD21333.1"/>
    <property type="molecule type" value="Genomic_DNA"/>
</dbReference>
<dbReference type="SMART" id="SM00066">
    <property type="entry name" value="GAL4"/>
    <property type="match status" value="1"/>
</dbReference>
<dbReference type="GO" id="GO:0006351">
    <property type="term" value="P:DNA-templated transcription"/>
    <property type="evidence" value="ECO:0007669"/>
    <property type="project" value="InterPro"/>
</dbReference>
<protein>
    <recommendedName>
        <fullName evidence="6">Zn(2)-C6 fungal-type domain-containing protein</fullName>
    </recommendedName>
</protein>
<proteinExistence type="predicted"/>
<dbReference type="InterPro" id="IPR036864">
    <property type="entry name" value="Zn2-C6_fun-type_DNA-bd_sf"/>
</dbReference>
<dbReference type="AlphaFoldDB" id="A0A2J6Q512"/>
<dbReference type="CDD" id="cd12148">
    <property type="entry name" value="fungal_TF_MHR"/>
    <property type="match status" value="1"/>
</dbReference>
<reference evidence="7 8" key="1">
    <citation type="submission" date="2016-05" db="EMBL/GenBank/DDBJ databases">
        <title>A degradative enzymes factory behind the ericoid mycorrhizal symbiosis.</title>
        <authorList>
            <consortium name="DOE Joint Genome Institute"/>
            <person name="Martino E."/>
            <person name="Morin E."/>
            <person name="Grelet G."/>
            <person name="Kuo A."/>
            <person name="Kohler A."/>
            <person name="Daghino S."/>
            <person name="Barry K."/>
            <person name="Choi C."/>
            <person name="Cichocki N."/>
            <person name="Clum A."/>
            <person name="Copeland A."/>
            <person name="Hainaut M."/>
            <person name="Haridas S."/>
            <person name="Labutti K."/>
            <person name="Lindquist E."/>
            <person name="Lipzen A."/>
            <person name="Khouja H.-R."/>
            <person name="Murat C."/>
            <person name="Ohm R."/>
            <person name="Olson A."/>
            <person name="Spatafora J."/>
            <person name="Veneault-Fourrey C."/>
            <person name="Henrissat B."/>
            <person name="Grigoriev I."/>
            <person name="Martin F."/>
            <person name="Perotto S."/>
        </authorList>
    </citation>
    <scope>NUCLEOTIDE SEQUENCE [LARGE SCALE GENOMIC DNA]</scope>
    <source>
        <strain evidence="7 8">UAMH 7357</strain>
    </source>
</reference>
<name>A0A2J6Q512_9HELO</name>
<keyword evidence="3" id="KW-0805">Transcription regulation</keyword>
<dbReference type="GO" id="GO:0005634">
    <property type="term" value="C:nucleus"/>
    <property type="evidence" value="ECO:0007669"/>
    <property type="project" value="UniProtKB-SubCell"/>
</dbReference>
<dbReference type="InterPro" id="IPR050815">
    <property type="entry name" value="TF_fung"/>
</dbReference>
<dbReference type="OrthoDB" id="3862662at2759"/>
<sequence length="533" mass="60147">MAHADTQGLQRAPQVCSHCKSIKKGCDKRLPSCSQCIKRRAVCRYGEPEELRRSGERLTKSESPLGRNDRLASTWTSIPRSMRAKLCPPVRLSLLLMNSLSDVLPPNFDPNSSAASASSDSVFSSQIRHIIQADGKYIDDVVVQYFQGVHHWLPIISKKRFRDRFAHFQTVPTADFALLLLLMRLITQHPSPNPDTDQDREVIYLASKTLFAQVQAFVPSSLYLVQAGVILATYEHAHGMIEASYVTIGTSARMACALGLHNKHCSMEMQGTDAWLDDEEALATWWGLMICDRVIGSDAQMHGRPLATRPIRDDDYLPPEPEFLDGSRRDIMEPTFRYFVSAISLPGVGSFGREAQATYLYDRVRMVIEAGQTSEHTLYPLGCELQNLLGTVMEQVAGRWGIYCGATQVLISALYTLHQTAAMQQDVDYNPRYGETVKIALKTLTRMVIDIAYAFNMEKASLNIEKLSPATQHIVCCAQQHILTAEDFNDRKWLEDFNQLRKLLGFFNQRWNLAGMELHRLNQNVEMSMALHM</sequence>
<organism evidence="7 8">
    <name type="scientific">Hyaloscypha hepaticicola</name>
    <dbReference type="NCBI Taxonomy" id="2082293"/>
    <lineage>
        <taxon>Eukaryota</taxon>
        <taxon>Fungi</taxon>
        <taxon>Dikarya</taxon>
        <taxon>Ascomycota</taxon>
        <taxon>Pezizomycotina</taxon>
        <taxon>Leotiomycetes</taxon>
        <taxon>Helotiales</taxon>
        <taxon>Hyaloscyphaceae</taxon>
        <taxon>Hyaloscypha</taxon>
    </lineage>
</organism>
<dbReference type="InterPro" id="IPR007219">
    <property type="entry name" value="XnlR_reg_dom"/>
</dbReference>
<dbReference type="CDD" id="cd00067">
    <property type="entry name" value="GAL4"/>
    <property type="match status" value="1"/>
</dbReference>
<evidence type="ECO:0000256" key="5">
    <source>
        <dbReference type="ARBA" id="ARBA00023242"/>
    </source>
</evidence>
<gene>
    <name evidence="7" type="ORF">NA56DRAFT_124850</name>
</gene>
<dbReference type="PROSITE" id="PS50048">
    <property type="entry name" value="ZN2_CY6_FUNGAL_2"/>
    <property type="match status" value="1"/>
</dbReference>
<comment type="subcellular location">
    <subcellularLocation>
        <location evidence="1">Nucleus</location>
    </subcellularLocation>
</comment>
<dbReference type="GO" id="GO:0008270">
    <property type="term" value="F:zinc ion binding"/>
    <property type="evidence" value="ECO:0007669"/>
    <property type="project" value="InterPro"/>
</dbReference>